<evidence type="ECO:0000313" key="4">
    <source>
        <dbReference type="Proteomes" id="UP000018296"/>
    </source>
</evidence>
<dbReference type="NCBIfam" id="TIGR04291">
    <property type="entry name" value="arsen_driv_ArsA"/>
    <property type="match status" value="1"/>
</dbReference>
<dbReference type="InterPro" id="IPR016300">
    <property type="entry name" value="ATPase_ArsA/GET3"/>
</dbReference>
<dbReference type="InterPro" id="IPR003593">
    <property type="entry name" value="AAA+_ATPase"/>
</dbReference>
<dbReference type="GO" id="GO:0015446">
    <property type="term" value="F:ATPase-coupled arsenite transmembrane transporter activity"/>
    <property type="evidence" value="ECO:0007669"/>
    <property type="project" value="InterPro"/>
</dbReference>
<name>V6J045_9BACL</name>
<dbReference type="Gene3D" id="3.40.50.300">
    <property type="entry name" value="P-loop containing nucleotide triphosphate hydrolases"/>
    <property type="match status" value="2"/>
</dbReference>
<comment type="caution">
    <text evidence="3">The sequence shown here is derived from an EMBL/GenBank/DDBJ whole genome shotgun (WGS) entry which is preliminary data.</text>
</comment>
<dbReference type="InterPro" id="IPR027417">
    <property type="entry name" value="P-loop_NTPase"/>
</dbReference>
<dbReference type="PANTHER" id="PTHR10803:SF3">
    <property type="entry name" value="ATPASE GET3"/>
    <property type="match status" value="1"/>
</dbReference>
<dbReference type="GO" id="GO:0005524">
    <property type="term" value="F:ATP binding"/>
    <property type="evidence" value="ECO:0007669"/>
    <property type="project" value="InterPro"/>
</dbReference>
<reference evidence="3 4" key="1">
    <citation type="journal article" date="2013" name="Genome Announc.">
        <title>Genome Sequence of Sporolactobacillus laevolacticus DSM442, an Efficient Polymer-Grade D-Lactate Producer from Agricultural Waste Cottonseed as a Nitrogen Source.</title>
        <authorList>
            <person name="Wang H."/>
            <person name="Wang L."/>
            <person name="Ju J."/>
            <person name="Yu B."/>
            <person name="Ma Y."/>
        </authorList>
    </citation>
    <scope>NUCLEOTIDE SEQUENCE [LARGE SCALE GENOMIC DNA]</scope>
    <source>
        <strain evidence="3 4">DSM 442</strain>
    </source>
</reference>
<dbReference type="CDD" id="cd02035">
    <property type="entry name" value="ArsA"/>
    <property type="match status" value="2"/>
</dbReference>
<proteinExistence type="inferred from homology"/>
<feature type="domain" description="AAA+ ATPase" evidence="2">
    <location>
        <begin position="332"/>
        <end position="523"/>
    </location>
</feature>
<dbReference type="PANTHER" id="PTHR10803">
    <property type="entry name" value="ARSENICAL PUMP-DRIVING ATPASE ARSENITE-TRANSLOCATING ATPASE"/>
    <property type="match status" value="1"/>
</dbReference>
<dbReference type="OrthoDB" id="9780677at2"/>
<dbReference type="InterPro" id="IPR027541">
    <property type="entry name" value="Ars_ATPase"/>
</dbReference>
<dbReference type="InterPro" id="IPR025723">
    <property type="entry name" value="ArsA/GET3_ATPase-like"/>
</dbReference>
<evidence type="ECO:0000259" key="2">
    <source>
        <dbReference type="SMART" id="SM00382"/>
    </source>
</evidence>
<dbReference type="NCBIfam" id="TIGR00345">
    <property type="entry name" value="GET3_arsA_TRC40"/>
    <property type="match status" value="1"/>
</dbReference>
<feature type="domain" description="AAA+ ATPase" evidence="2">
    <location>
        <begin position="12"/>
        <end position="233"/>
    </location>
</feature>
<dbReference type="eggNOG" id="COG0003">
    <property type="taxonomic scope" value="Bacteria"/>
</dbReference>
<organism evidence="3 4">
    <name type="scientific">Sporolactobacillus laevolacticus DSM 442</name>
    <dbReference type="NCBI Taxonomy" id="1395513"/>
    <lineage>
        <taxon>Bacteria</taxon>
        <taxon>Bacillati</taxon>
        <taxon>Bacillota</taxon>
        <taxon>Bacilli</taxon>
        <taxon>Bacillales</taxon>
        <taxon>Sporolactobacillaceae</taxon>
        <taxon>Sporolactobacillus</taxon>
    </lineage>
</organism>
<protein>
    <submittedName>
        <fullName evidence="3">Arsenic transporter ATPase</fullName>
    </submittedName>
</protein>
<dbReference type="RefSeq" id="WP_023509313.1">
    <property type="nucleotide sequence ID" value="NZ_AWTC01000004.1"/>
</dbReference>
<sequence length="576" mass="63461">MTHLFHPQNMDLTPFLFFTGKGGVGKTSIACATATALADKGEKVLLISTDPASNLQDVFGIHLTMAYKEIAEVPNLFVSNLDPEAAAADYREKIVGPYRGKLPEVAVKQMEEQLSGSCTVEIAAFNTFSSMLTDQSITQTFDHVIFDTAPTGHTLRLLQLPTAWSGFFKTNTHGTSCLGPLAGLSDKKKQYEETVQALADRKRTTLMLVTRPDISALSEAARASKELRNIGIENQYLLVNGRMKEFSKADSLASAFIKREQQALAHLPIELKNIPAFDLFLAPFNMTGVMNIRRLFSTENSSEAVQTSHTDQNKIVQYPKLNVVIDQLLKQKQRVIFTMGKGGVGKTTIARRIAVGLAAHGNKVHVTTTDPAGHLDELISGENGNITVSQIDPKKEVERYRLEVINQSKDQLDSEGLAYLEEDLRSPCTEEIAVFRAFADVVERADDEIVVIDTAPSGHTLLLLDAAEAYHREIAHTAGEIPASVRNLLPRLRNSDQTAVIIVTLAETTPVFESERLATDLKRAGITPKWWVVNQSLAAAKTIHPVLQVRAANEHAWIERVAIDSEDHMAVVPWHE</sequence>
<dbReference type="Pfam" id="PF02374">
    <property type="entry name" value="ArsA_ATPase"/>
    <property type="match status" value="2"/>
</dbReference>
<dbReference type="SMART" id="SM00382">
    <property type="entry name" value="AAA"/>
    <property type="match status" value="2"/>
</dbReference>
<evidence type="ECO:0000313" key="3">
    <source>
        <dbReference type="EMBL" id="EST12526.1"/>
    </source>
</evidence>
<dbReference type="STRING" id="1395513.P343_05060"/>
<keyword evidence="4" id="KW-1185">Reference proteome</keyword>
<evidence type="ECO:0000256" key="1">
    <source>
        <dbReference type="ARBA" id="ARBA00011040"/>
    </source>
</evidence>
<dbReference type="Proteomes" id="UP000018296">
    <property type="component" value="Unassembled WGS sequence"/>
</dbReference>
<gene>
    <name evidence="3" type="ORF">P343_05060</name>
</gene>
<dbReference type="SUPFAM" id="SSF52540">
    <property type="entry name" value="P-loop containing nucleoside triphosphate hydrolases"/>
    <property type="match status" value="2"/>
</dbReference>
<dbReference type="GO" id="GO:0016887">
    <property type="term" value="F:ATP hydrolysis activity"/>
    <property type="evidence" value="ECO:0007669"/>
    <property type="project" value="InterPro"/>
</dbReference>
<comment type="similarity">
    <text evidence="1">Belongs to the arsA ATPase family.</text>
</comment>
<accession>V6J045</accession>
<dbReference type="EMBL" id="AWTC01000004">
    <property type="protein sequence ID" value="EST12526.1"/>
    <property type="molecule type" value="Genomic_DNA"/>
</dbReference>
<dbReference type="PIRSF" id="PIRSF001327">
    <property type="entry name" value="Arsenical_pump-driving_ATPase"/>
    <property type="match status" value="1"/>
</dbReference>
<dbReference type="PATRIC" id="fig|1395513.3.peg.1033"/>
<dbReference type="AlphaFoldDB" id="V6J045"/>